<feature type="domain" description="C2H2-type" evidence="2">
    <location>
        <begin position="6"/>
        <end position="30"/>
    </location>
</feature>
<comment type="caution">
    <text evidence="3">The sequence shown here is derived from an EMBL/GenBank/DDBJ whole genome shotgun (WGS) entry which is preliminary data.</text>
</comment>
<feature type="domain" description="C2H2-type" evidence="2">
    <location>
        <begin position="230"/>
        <end position="253"/>
    </location>
</feature>
<feature type="compositionally biased region" description="Basic and acidic residues" evidence="1">
    <location>
        <begin position="1695"/>
        <end position="1705"/>
    </location>
</feature>
<feature type="region of interest" description="Disordered" evidence="1">
    <location>
        <begin position="1078"/>
        <end position="1101"/>
    </location>
</feature>
<feature type="compositionally biased region" description="Basic and acidic residues" evidence="1">
    <location>
        <begin position="806"/>
        <end position="826"/>
    </location>
</feature>
<evidence type="ECO:0000313" key="4">
    <source>
        <dbReference type="Proteomes" id="UP001346869"/>
    </source>
</evidence>
<organism evidence="3 4">
    <name type="scientific">Eleginops maclovinus</name>
    <name type="common">Patagonian blennie</name>
    <name type="synonym">Eleginus maclovinus</name>
    <dbReference type="NCBI Taxonomy" id="56733"/>
    <lineage>
        <taxon>Eukaryota</taxon>
        <taxon>Metazoa</taxon>
        <taxon>Chordata</taxon>
        <taxon>Craniata</taxon>
        <taxon>Vertebrata</taxon>
        <taxon>Euteleostomi</taxon>
        <taxon>Actinopterygii</taxon>
        <taxon>Neopterygii</taxon>
        <taxon>Teleostei</taxon>
        <taxon>Neoteleostei</taxon>
        <taxon>Acanthomorphata</taxon>
        <taxon>Eupercaria</taxon>
        <taxon>Perciformes</taxon>
        <taxon>Notothenioidei</taxon>
        <taxon>Eleginopidae</taxon>
        <taxon>Eleginops</taxon>
    </lineage>
</organism>
<feature type="region of interest" description="Disordered" evidence="1">
    <location>
        <begin position="1673"/>
        <end position="1764"/>
    </location>
</feature>
<feature type="compositionally biased region" description="Polar residues" evidence="1">
    <location>
        <begin position="1270"/>
        <end position="1292"/>
    </location>
</feature>
<sequence>MDYLNLGCPVCLTTFKLLFDMKTHFHSNGHVQKMIDVFHQDSRFNFRFKGHGIFPHIELVCSRAKAEITQPIIGMSMCFSRESNTSFYLCHVCEVKCQSQRILQHISSTDHSRNYFCYINPNALNFSWIPNKQWRDVRNPEFRRKGSSMGDLQVLELPGNLFKQVERSTYSEVAHILSEIENLPKMNEVFKTERMTIQTYQKDSTREHPLLGMQHLIECICVGETKKRYYLCTLCKITVAAHGIIKHVLSFDHIFSYFKAWHPSTVQSKEIFITNTKNLGSLMLNFAKQTDAIHGTSNMDMKQVSLEPAKFSSIKSTSYIEVLKELESITKENNESSLMTVVKPGKKLVLKEPESITKEKDDSSSVTIDKQEKTPASKELESIKKENDECSVMTVVKPENKPEELTPSYKIQCQNCSWSYCFISQYRRHLSLKKHQEMVTTFVGKGWVPKLPLFTLHTESLKRKPPLIGVPLVMTFVCTQFQSEPFYMCFACEDCFSESSFRQHVDSTKHLIHTLLYQNPWRLTFAWKNCLDINLLRSMAWEEEKERGTNQRKLKILDVPYRMLQGLDELSYAQVMERFSVNHLKHGVPERETYSKLKQNERFPLLGSHFLVMYPSCVKGNPHTEKGFLCLLCERRLLGDECYAHVFSFDHVAKFLESFHPGSTNSSTDTEMLEDLAKQARCFHPISHVQVVHRDEPIWDPCSYSHILHLLSCTKWSACQALLKPKIKPGRKLVPRGTLKIVATRHVTDSSQKNCRMMEGGQKSTEKSDTTLKRNPVKVGAEVTNTQFAKSGQSAETGNKQIPTPSKKESENRKEGLSKDGLEEIKSAGSETCPEIKKEKLEEPILREPISETPETCKNTDKKDETESGKERNKSCKDILKQKRINSHEDPCPVHDVNQEKKQTKGILSSKKDSSKSQKQVTATNQGGSGKPSQKAEKDESSSNVNFQQKEQLWQFLKKKTRHPVIGLSSLLELNCDERYPLYLCECCSLMIPEKDIISHVSGFYHQKSYLMKLQKLSPLPAVQQMNAIRHVAALIEQQNGHGEAQVVDIEEDIYDKISKQNFKSAIRTVKVLQDQYESPSTSAPSNVQSVDSSAAQHQLCSGGDDYQEVNMKVEDSDDSQAEASRKTAAAVAQFAGFTETTSKTSISSATTANLTVTHTTSTASISNTMSTTKSATSPKPLERITGAAANVTAKTSYEAAAASNNESMVVHGVACKTAPAFTMEDTSRNSENVSIAVVPTKTMVTSAANVKKSVQCEKTEAPEAPKLATNPTRGPSHDSTTPKVGIESSSKVEGRLAVGQLVRAQSVKSPESGDRDPILDQVPSHSILNKNEPVAYPGIQQSDIAAVKIGKHQDYQPPPAPGSAGRFTQSLDTRQQQERSGPELEDTSMKLEGFQKRATAVAKEQQNQTRSSQRVEHVSTQALAMFLTGESSHLSTYLSVQGSDRGPIIGLGFVWECQGISVSPFYLCESCEEMISHCNICEHMRSYDHHLEYIWMKHPDFLYFWDFEFLLNEMKQDIVGGIAQMLSKRERYNRVDAQCILLRPGAFEQVKSLSFSEALKLVKALKKDPKLVWRTSSTPQQKGTRQDTEKYHSEKYIGYLDVVQKRRVLSPLNVNSSSSYADSVVTPVSNGVSPVSPQEKPGPRDFQHQAPIPELQVKQAEVHLESPYSIIVGPKTSQTLSPPPRDQCPPTRKRPADESVKTLDRYGTSNPHLQDPLLENDKPAECSQPSSESTFESSLVNPATAPTLLSPEDQNAGLGSCELDESPEYRMNFDRLMTLVRKTKLNISADKSPLPNDENATSCTYNSSQRLMESRSDQTRVQITCNMPTKDVTQDPASAYSFEEMSPTSAAPVDDEKQLDAPHANLVLAANDSFLKGFTSTRGNLLSGGTEVQTVSTVLPSASFSDPIAHNNREVSKLRETLIPSSVKSPTLTQALTDSTKCPLTPS</sequence>
<evidence type="ECO:0000259" key="2">
    <source>
        <dbReference type="SMART" id="SM00355"/>
    </source>
</evidence>
<dbReference type="EMBL" id="JAUZQC010000018">
    <property type="protein sequence ID" value="KAK5855133.1"/>
    <property type="molecule type" value="Genomic_DNA"/>
</dbReference>
<proteinExistence type="predicted"/>
<name>A0AAN8ACT5_ELEMC</name>
<feature type="region of interest" description="Disordered" evidence="1">
    <location>
        <begin position="1617"/>
        <end position="1649"/>
    </location>
</feature>
<dbReference type="SMART" id="SM00355">
    <property type="entry name" value="ZnF_C2H2"/>
    <property type="match status" value="5"/>
</dbReference>
<protein>
    <recommendedName>
        <fullName evidence="2">C2H2-type domain-containing protein</fullName>
    </recommendedName>
</protein>
<reference evidence="3 4" key="2">
    <citation type="journal article" date="2023" name="Mol. Biol. Evol.">
        <title>Genomics of Secondarily Temperate Adaptation in the Only Non-Antarctic Icefish.</title>
        <authorList>
            <person name="Rivera-Colon A.G."/>
            <person name="Rayamajhi N."/>
            <person name="Minhas B.F."/>
            <person name="Madrigal G."/>
            <person name="Bilyk K.T."/>
            <person name="Yoon V."/>
            <person name="Hune M."/>
            <person name="Gregory S."/>
            <person name="Cheng C.H.C."/>
            <person name="Catchen J.M."/>
        </authorList>
    </citation>
    <scope>NUCLEOTIDE SEQUENCE [LARGE SCALE GENOMIC DNA]</scope>
    <source>
        <strain evidence="3">JMC-PN-2008</strain>
    </source>
</reference>
<feature type="compositionally biased region" description="Basic and acidic residues" evidence="1">
    <location>
        <begin position="1376"/>
        <end position="1390"/>
    </location>
</feature>
<feature type="domain" description="C2H2-type" evidence="2">
    <location>
        <begin position="411"/>
        <end position="435"/>
    </location>
</feature>
<feature type="region of interest" description="Disordered" evidence="1">
    <location>
        <begin position="353"/>
        <end position="377"/>
    </location>
</feature>
<feature type="compositionally biased region" description="Polar residues" evidence="1">
    <location>
        <begin position="1627"/>
        <end position="1637"/>
    </location>
</feature>
<dbReference type="InterPro" id="IPR013087">
    <property type="entry name" value="Znf_C2H2_type"/>
</dbReference>
<feature type="region of interest" description="Disordered" evidence="1">
    <location>
        <begin position="1353"/>
        <end position="1390"/>
    </location>
</feature>
<evidence type="ECO:0000313" key="3">
    <source>
        <dbReference type="EMBL" id="KAK5855133.1"/>
    </source>
</evidence>
<feature type="compositionally biased region" description="Basic and acidic residues" evidence="1">
    <location>
        <begin position="858"/>
        <end position="903"/>
    </location>
</feature>
<feature type="region of interest" description="Disordered" evidence="1">
    <location>
        <begin position="1303"/>
        <end position="1322"/>
    </location>
</feature>
<feature type="region of interest" description="Disordered" evidence="1">
    <location>
        <begin position="750"/>
        <end position="946"/>
    </location>
</feature>
<dbReference type="Proteomes" id="UP001346869">
    <property type="component" value="Unassembled WGS sequence"/>
</dbReference>
<feature type="compositionally biased region" description="Polar residues" evidence="1">
    <location>
        <begin position="1078"/>
        <end position="1100"/>
    </location>
</feature>
<evidence type="ECO:0000256" key="1">
    <source>
        <dbReference type="SAM" id="MobiDB-lite"/>
    </source>
</evidence>
<feature type="domain" description="C2H2-type" evidence="2">
    <location>
        <begin position="88"/>
        <end position="111"/>
    </location>
</feature>
<accession>A0AAN8ACT5</accession>
<reference evidence="3 4" key="1">
    <citation type="journal article" date="2023" name="Genes (Basel)">
        <title>Chromosome-Level Genome Assembly and Circadian Gene Repertoire of the Patagonia Blennie Eleginops maclovinus-The Closest Ancestral Proxy of Antarctic Cryonotothenioids.</title>
        <authorList>
            <person name="Cheng C.C."/>
            <person name="Rivera-Colon A.G."/>
            <person name="Minhas B.F."/>
            <person name="Wilson L."/>
            <person name="Rayamajhi N."/>
            <person name="Vargas-Chacoff L."/>
            <person name="Catchen J.M."/>
        </authorList>
    </citation>
    <scope>NUCLEOTIDE SEQUENCE [LARGE SCALE GENOMIC DNA]</scope>
    <source>
        <strain evidence="3">JMC-PN-2008</strain>
    </source>
</reference>
<keyword evidence="4" id="KW-1185">Reference proteome</keyword>
<gene>
    <name evidence="3" type="ORF">PBY51_005267</name>
</gene>
<feature type="domain" description="C2H2-type" evidence="2">
    <location>
        <begin position="487"/>
        <end position="510"/>
    </location>
</feature>
<feature type="compositionally biased region" description="Basic and acidic residues" evidence="1">
    <location>
        <begin position="834"/>
        <end position="850"/>
    </location>
</feature>
<feature type="compositionally biased region" description="Low complexity" evidence="1">
    <location>
        <begin position="1728"/>
        <end position="1739"/>
    </location>
</feature>
<feature type="compositionally biased region" description="Polar residues" evidence="1">
    <location>
        <begin position="783"/>
        <end position="804"/>
    </location>
</feature>
<feature type="region of interest" description="Disordered" evidence="1">
    <location>
        <begin position="1256"/>
        <end position="1293"/>
    </location>
</feature>